<accession>A0A0S2HZ45</accession>
<dbReference type="KEGG" id="blq:L21SP5_01627"/>
<dbReference type="InterPro" id="IPR002586">
    <property type="entry name" value="CobQ/CobB/MinD/ParA_Nub-bd_dom"/>
</dbReference>
<dbReference type="PANTHER" id="PTHR32309">
    <property type="entry name" value="TYROSINE-PROTEIN KINASE"/>
    <property type="match status" value="1"/>
</dbReference>
<dbReference type="STRING" id="1307839.L21SP5_01627"/>
<keyword evidence="4" id="KW-1133">Transmembrane helix</keyword>
<gene>
    <name evidence="6" type="primary">etk</name>
    <name evidence="6" type="ORF">L21SP5_01627</name>
</gene>
<feature type="domain" description="CobQ/CobB/MinD/ParA nucleotide binding" evidence="5">
    <location>
        <begin position="589"/>
        <end position="752"/>
    </location>
</feature>
<keyword evidence="2" id="KW-0067">ATP-binding</keyword>
<dbReference type="InterPro" id="IPR027417">
    <property type="entry name" value="P-loop_NTPase"/>
</dbReference>
<evidence type="ECO:0000256" key="3">
    <source>
        <dbReference type="SAM" id="Coils"/>
    </source>
</evidence>
<dbReference type="CDD" id="cd05387">
    <property type="entry name" value="BY-kinase"/>
    <property type="match status" value="1"/>
</dbReference>
<keyword evidence="6" id="KW-0808">Transferase</keyword>
<keyword evidence="3" id="KW-0175">Coiled coil</keyword>
<evidence type="ECO:0000313" key="7">
    <source>
        <dbReference type="Proteomes" id="UP000064893"/>
    </source>
</evidence>
<dbReference type="AlphaFoldDB" id="A0A0S2HZ45"/>
<evidence type="ECO:0000313" key="6">
    <source>
        <dbReference type="EMBL" id="ALO15270.1"/>
    </source>
</evidence>
<evidence type="ECO:0000256" key="1">
    <source>
        <dbReference type="ARBA" id="ARBA00022741"/>
    </source>
</evidence>
<dbReference type="RefSeq" id="WP_057952741.1">
    <property type="nucleotide sequence ID" value="NZ_CP013118.1"/>
</dbReference>
<keyword evidence="4" id="KW-0812">Transmembrane</keyword>
<dbReference type="GO" id="GO:0005886">
    <property type="term" value="C:plasma membrane"/>
    <property type="evidence" value="ECO:0007669"/>
    <property type="project" value="TreeGrafter"/>
</dbReference>
<dbReference type="OrthoDB" id="9794577at2"/>
<dbReference type="Proteomes" id="UP000064893">
    <property type="component" value="Chromosome"/>
</dbReference>
<feature type="transmembrane region" description="Helical" evidence="4">
    <location>
        <begin position="26"/>
        <end position="45"/>
    </location>
</feature>
<dbReference type="Pfam" id="PF01656">
    <property type="entry name" value="CbiA"/>
    <property type="match status" value="1"/>
</dbReference>
<dbReference type="PANTHER" id="PTHR32309:SF13">
    <property type="entry name" value="FERRIC ENTEROBACTIN TRANSPORT PROTEIN FEPE"/>
    <property type="match status" value="1"/>
</dbReference>
<reference evidence="6 7" key="1">
    <citation type="submission" date="2015-11" db="EMBL/GenBank/DDBJ databases">
        <title>Description and complete genome sequence of a novel strain predominating in hypersaline microbial mats and representing a new family of the Bacteriodetes phylum.</title>
        <authorList>
            <person name="Spring S."/>
            <person name="Bunk B."/>
            <person name="Sproer C."/>
            <person name="Klenk H.-P."/>
        </authorList>
    </citation>
    <scope>NUCLEOTIDE SEQUENCE [LARGE SCALE GENOMIC DNA]</scope>
    <source>
        <strain evidence="6 7">L21-Spi-D4</strain>
    </source>
</reference>
<keyword evidence="1" id="KW-0547">Nucleotide-binding</keyword>
<sequence>MEQNPSQILEAETINIRKLLLKTISYWPWFVLSLVIAGAVAMLWIRSSQTSYVSYATLLIKEDGQSMALDNLLLNQTPKRNIANEAGIIKSIHIKRKALGYIPSGISYYVEEKLKTKELYSNPPFHIEIDSLHLQPYNVPVFINPQEQGKIHVKVEAEHVAFKKPGGTSTSIKPEFIVDTVINPGEWLVTQHMAFKVDALALEGVEGSCFFVMNSVARQVGFYRNLEVTMNKESALLDLTLETDDPQKSIDLLNALIKAYLDSEIEQKLDQRDETIGFIDQLIVEISDTLDRYENQLTDFQTENLTLGIEAKSEDLYSKYSDLQSKLSQLSLQQRYYKYVGNLLEQEKTLSDLISPATLGINEPIINDLVSQLIDLYNQKSEYAYNTRKDNPYINVIDEKISNLQSSLLVNINNNLEALELSREEYEAQLQEIEKKLGKLPVTNKKLKTYERKFNVIDNLYTFLLKKRSEARIERSGTRPANEVIQYATPLTTTPQKRSPVQVFIIAMVLGLILPFGAIQLKSVIFNKVEDEDQVRSVTEIPLLGQVLHVNKKNKDVFANPVSTEAEAFRTLRTNLGFFATREPVKVVLVTSSKKGEGKSFVAHNLARAYAYNKKRSLLLNFDLRKSHSNEKGLSNYLSNQASLDEILQKNEPDLHYVGSGPTPPNAGELITSPLMNDLFEKIRNSYDLVVIDSPPLLPISDASILSDFSDLQLFVVRLNYTPMDLFKQSIRKQSFQNLKRPLVLLNDIQPRNSYYAYQYYQKGY</sequence>
<dbReference type="InterPro" id="IPR005702">
    <property type="entry name" value="Wzc-like_C"/>
</dbReference>
<dbReference type="GO" id="GO:0005524">
    <property type="term" value="F:ATP binding"/>
    <property type="evidence" value="ECO:0007669"/>
    <property type="project" value="UniProtKB-KW"/>
</dbReference>
<organism evidence="6 7">
    <name type="scientific">Salinivirga cyanobacteriivorans</name>
    <dbReference type="NCBI Taxonomy" id="1307839"/>
    <lineage>
        <taxon>Bacteria</taxon>
        <taxon>Pseudomonadati</taxon>
        <taxon>Bacteroidota</taxon>
        <taxon>Bacteroidia</taxon>
        <taxon>Bacteroidales</taxon>
        <taxon>Salinivirgaceae</taxon>
        <taxon>Salinivirga</taxon>
    </lineage>
</organism>
<dbReference type="GO" id="GO:0004715">
    <property type="term" value="F:non-membrane spanning protein tyrosine kinase activity"/>
    <property type="evidence" value="ECO:0007669"/>
    <property type="project" value="UniProtKB-EC"/>
</dbReference>
<keyword evidence="7" id="KW-1185">Reference proteome</keyword>
<evidence type="ECO:0000256" key="4">
    <source>
        <dbReference type="SAM" id="Phobius"/>
    </source>
</evidence>
<dbReference type="InterPro" id="IPR050445">
    <property type="entry name" value="Bact_polysacc_biosynth/exp"/>
</dbReference>
<protein>
    <submittedName>
        <fullName evidence="6">Tyrosine-protein kinase etk</fullName>
        <ecNumber evidence="6">2.7.10.-</ecNumber>
    </submittedName>
</protein>
<keyword evidence="6" id="KW-0418">Kinase</keyword>
<dbReference type="EMBL" id="CP013118">
    <property type="protein sequence ID" value="ALO15270.1"/>
    <property type="molecule type" value="Genomic_DNA"/>
</dbReference>
<evidence type="ECO:0000259" key="5">
    <source>
        <dbReference type="Pfam" id="PF01656"/>
    </source>
</evidence>
<dbReference type="SUPFAM" id="SSF52540">
    <property type="entry name" value="P-loop containing nucleoside triphosphate hydrolases"/>
    <property type="match status" value="1"/>
</dbReference>
<dbReference type="Gene3D" id="3.40.50.300">
    <property type="entry name" value="P-loop containing nucleotide triphosphate hydrolases"/>
    <property type="match status" value="1"/>
</dbReference>
<name>A0A0S2HZ45_9BACT</name>
<dbReference type="EC" id="2.7.10.-" evidence="6"/>
<proteinExistence type="predicted"/>
<feature type="coiled-coil region" evidence="3">
    <location>
        <begin position="409"/>
        <end position="436"/>
    </location>
</feature>
<keyword evidence="4" id="KW-0472">Membrane</keyword>
<dbReference type="NCBIfam" id="TIGR01007">
    <property type="entry name" value="eps_fam"/>
    <property type="match status" value="1"/>
</dbReference>
<evidence type="ECO:0000256" key="2">
    <source>
        <dbReference type="ARBA" id="ARBA00022840"/>
    </source>
</evidence>